<gene>
    <name evidence="8" type="ORF">VTL71DRAFT_11346</name>
</gene>
<dbReference type="Pfam" id="PF13202">
    <property type="entry name" value="EF-hand_5"/>
    <property type="match status" value="1"/>
</dbReference>
<dbReference type="InterPro" id="IPR018247">
    <property type="entry name" value="EF_Hand_1_Ca_BS"/>
</dbReference>
<dbReference type="SUPFAM" id="SSF55347">
    <property type="entry name" value="Glyceraldehyde-3-phosphate dehydrogenase-like, C-terminal domain"/>
    <property type="match status" value="1"/>
</dbReference>
<organism evidence="8 9">
    <name type="scientific">Oculimacula yallundae</name>
    <dbReference type="NCBI Taxonomy" id="86028"/>
    <lineage>
        <taxon>Eukaryota</taxon>
        <taxon>Fungi</taxon>
        <taxon>Dikarya</taxon>
        <taxon>Ascomycota</taxon>
        <taxon>Pezizomycotina</taxon>
        <taxon>Leotiomycetes</taxon>
        <taxon>Helotiales</taxon>
        <taxon>Ploettnerulaceae</taxon>
        <taxon>Oculimacula</taxon>
    </lineage>
</organism>
<dbReference type="InterPro" id="IPR000683">
    <property type="entry name" value="Gfo/Idh/MocA-like_OxRdtase_N"/>
</dbReference>
<dbReference type="PROSITE" id="PS50222">
    <property type="entry name" value="EF_HAND_2"/>
    <property type="match status" value="3"/>
</dbReference>
<dbReference type="Gene3D" id="1.25.40.10">
    <property type="entry name" value="Tetratricopeptide repeat domain"/>
    <property type="match status" value="1"/>
</dbReference>
<protein>
    <recommendedName>
        <fullName evidence="4">D-xylose 1-dehydrogenase (NADP(+), D-xylono-1,5-lactone-forming)</fullName>
        <ecNumber evidence="4">1.1.1.179</ecNumber>
    </recommendedName>
    <alternativeName>
        <fullName evidence="5">D-xylose-NADP dehydrogenase</fullName>
    </alternativeName>
</protein>
<dbReference type="Proteomes" id="UP001595075">
    <property type="component" value="Unassembled WGS sequence"/>
</dbReference>
<dbReference type="PANTHER" id="PTHR22604">
    <property type="entry name" value="OXIDOREDUCTASES"/>
    <property type="match status" value="1"/>
</dbReference>
<dbReference type="InterPro" id="IPR011992">
    <property type="entry name" value="EF-hand-dom_pair"/>
</dbReference>
<dbReference type="Gene3D" id="3.30.360.10">
    <property type="entry name" value="Dihydrodipicolinate Reductase, domain 2"/>
    <property type="match status" value="1"/>
</dbReference>
<comment type="similarity">
    <text evidence="1">Belongs to the Gfo/Idh/MocA family.</text>
</comment>
<dbReference type="Gene3D" id="3.40.50.720">
    <property type="entry name" value="NAD(P)-binding Rossmann-like Domain"/>
    <property type="match status" value="1"/>
</dbReference>
<dbReference type="PANTHER" id="PTHR22604:SF105">
    <property type="entry name" value="TRANS-1,2-DIHYDROBENZENE-1,2-DIOL DEHYDROGENASE"/>
    <property type="match status" value="1"/>
</dbReference>
<feature type="domain" description="EF-hand" evidence="7">
    <location>
        <begin position="779"/>
        <end position="814"/>
    </location>
</feature>
<dbReference type="InterPro" id="IPR036291">
    <property type="entry name" value="NAD(P)-bd_dom_sf"/>
</dbReference>
<dbReference type="Pfam" id="PF01408">
    <property type="entry name" value="GFO_IDH_MocA"/>
    <property type="match status" value="1"/>
</dbReference>
<dbReference type="Pfam" id="PF06041">
    <property type="entry name" value="DUF924"/>
    <property type="match status" value="1"/>
</dbReference>
<dbReference type="EMBL" id="JAZHXI010000004">
    <property type="protein sequence ID" value="KAL2072003.1"/>
    <property type="molecule type" value="Genomic_DNA"/>
</dbReference>
<dbReference type="InterPro" id="IPR050984">
    <property type="entry name" value="Gfo/Idh/MocA_domain"/>
</dbReference>
<dbReference type="InterPro" id="IPR055170">
    <property type="entry name" value="GFO_IDH_MocA-like_dom"/>
</dbReference>
<evidence type="ECO:0000313" key="8">
    <source>
        <dbReference type="EMBL" id="KAL2072003.1"/>
    </source>
</evidence>
<keyword evidence="9" id="KW-1185">Reference proteome</keyword>
<feature type="domain" description="EF-hand" evidence="7">
    <location>
        <begin position="888"/>
        <end position="923"/>
    </location>
</feature>
<dbReference type="InterPro" id="IPR002048">
    <property type="entry name" value="EF_hand_dom"/>
</dbReference>
<feature type="domain" description="EF-hand" evidence="7">
    <location>
        <begin position="852"/>
        <end position="887"/>
    </location>
</feature>
<comment type="catalytic activity">
    <reaction evidence="6">
        <text>D-xylose + NADP(+) = D-xylono-1,5-lactone + NADPH + H(+)</text>
        <dbReference type="Rhea" id="RHEA:22000"/>
        <dbReference type="ChEBI" id="CHEBI:15378"/>
        <dbReference type="ChEBI" id="CHEBI:15867"/>
        <dbReference type="ChEBI" id="CHEBI:53455"/>
        <dbReference type="ChEBI" id="CHEBI:57783"/>
        <dbReference type="ChEBI" id="CHEBI:58349"/>
        <dbReference type="EC" id="1.1.1.179"/>
    </reaction>
</comment>
<dbReference type="SUPFAM" id="SSF47473">
    <property type="entry name" value="EF-hand"/>
    <property type="match status" value="1"/>
</dbReference>
<name>A0ABR4CPQ8_9HELO</name>
<sequence>MGGFISLLIRVWKVNNPPEPTKSATALRFGILGTPWIASLAFITPAKSHPDVIVAAVASRDIKRAETFAKKFGIPNTHDSYEALLEDPTIDAIYLALPNGMHYEWTIRALKAGKHVLLEKPSVSNATEAASLFTFHASLPEATRPVLLEAFHPRFHPAWHKFLSLIKPENVESVTARFTMHAGCFEKSNIRWNFDLAGGSLMDIGTYSIAALRDVFCSEPVACTSATARLVPKPGDQRIDAAFAAAFKFPNRGTGTIEADIARKGWLGLPSFKMPKIVVTERDVQQDDEIGYLQGRRYTVRKIVTYWGYPGAHFWHRIQVLEKHVLTEPTTDDVYSKWERKKNLTAYLWKSGVVTGDTHWSTYRYMLDQFVCKIRGQLGTKAWIRGEDSVQQMEMIDSAYLKAGLPLRPTSTYKWKHLDQHFVIRGVDEEVVSMCSTCMLTYQTRSNNERIFETSPLTDLVKVEVSAPHGEAGTMLLNKGLSAFIKSVISPILTMDFFKKFKLWLTNLRSAPPLASPVARFDTPTTSMPEDLQNELIEFMFLRNPVGKVDVMRCLGLWFGKSNDTDIEIKTRFGSHVALALAGSYESWKSTPRGCLALMILVDQFPRNIYRHTVASFSGDELARSIVDAPHNWLEVLTPEECVFVPCLIMTHQEKLADQEQGMQFYEKLEPLLPSELHIFRTIFEEHLRIIKLCGTFPHRDHYYGRETSDIGRMLMENPKVRFDLPLIAENGTMKFGHDPKKLWLATQRAFDALERIEAFDTETEKRGFTEPPSWLSEKEVAECRETFRAFDKDGNGSFDLEELTTVLSSTGREYPKVKVQAAMNRIAGVDNAACITFEQFSALLRADLDTSLEVRVLKRFNEFDRDGSGEISLDELKTCIQGLDDLVTGAEIEEMLKLCDGDGNGEVSFQEFSAMLPTHVMAISP</sequence>
<evidence type="ECO:0000256" key="5">
    <source>
        <dbReference type="ARBA" id="ARBA00042988"/>
    </source>
</evidence>
<dbReference type="SMART" id="SM00054">
    <property type="entry name" value="EFh"/>
    <property type="match status" value="3"/>
</dbReference>
<keyword evidence="2" id="KW-0106">Calcium</keyword>
<evidence type="ECO:0000313" key="9">
    <source>
        <dbReference type="Proteomes" id="UP001595075"/>
    </source>
</evidence>
<keyword evidence="3" id="KW-0560">Oxidoreductase</keyword>
<dbReference type="Gene3D" id="1.10.238.10">
    <property type="entry name" value="EF-hand"/>
    <property type="match status" value="1"/>
</dbReference>
<dbReference type="InterPro" id="IPR010323">
    <property type="entry name" value="DUF924"/>
</dbReference>
<dbReference type="SUPFAM" id="SSF48452">
    <property type="entry name" value="TPR-like"/>
    <property type="match status" value="1"/>
</dbReference>
<reference evidence="8 9" key="1">
    <citation type="journal article" date="2024" name="Commun. Biol.">
        <title>Comparative genomic analysis of thermophilic fungi reveals convergent evolutionary adaptations and gene losses.</title>
        <authorList>
            <person name="Steindorff A.S."/>
            <person name="Aguilar-Pontes M.V."/>
            <person name="Robinson A.J."/>
            <person name="Andreopoulos B."/>
            <person name="LaButti K."/>
            <person name="Kuo A."/>
            <person name="Mondo S."/>
            <person name="Riley R."/>
            <person name="Otillar R."/>
            <person name="Haridas S."/>
            <person name="Lipzen A."/>
            <person name="Grimwood J."/>
            <person name="Schmutz J."/>
            <person name="Clum A."/>
            <person name="Reid I.D."/>
            <person name="Moisan M.C."/>
            <person name="Butler G."/>
            <person name="Nguyen T.T.M."/>
            <person name="Dewar K."/>
            <person name="Conant G."/>
            <person name="Drula E."/>
            <person name="Henrissat B."/>
            <person name="Hansel C."/>
            <person name="Singer S."/>
            <person name="Hutchinson M.I."/>
            <person name="de Vries R.P."/>
            <person name="Natvig D.O."/>
            <person name="Powell A.J."/>
            <person name="Tsang A."/>
            <person name="Grigoriev I.V."/>
        </authorList>
    </citation>
    <scope>NUCLEOTIDE SEQUENCE [LARGE SCALE GENOMIC DNA]</scope>
    <source>
        <strain evidence="8 9">CBS 494.80</strain>
    </source>
</reference>
<accession>A0ABR4CPQ8</accession>
<dbReference type="Gene3D" id="1.20.58.320">
    <property type="entry name" value="TPR-like"/>
    <property type="match status" value="1"/>
</dbReference>
<evidence type="ECO:0000256" key="4">
    <source>
        <dbReference type="ARBA" id="ARBA00038984"/>
    </source>
</evidence>
<dbReference type="SUPFAM" id="SSF51735">
    <property type="entry name" value="NAD(P)-binding Rossmann-fold domains"/>
    <property type="match status" value="1"/>
</dbReference>
<evidence type="ECO:0000256" key="3">
    <source>
        <dbReference type="ARBA" id="ARBA00023002"/>
    </source>
</evidence>
<dbReference type="InterPro" id="IPR011990">
    <property type="entry name" value="TPR-like_helical_dom_sf"/>
</dbReference>
<dbReference type="CDD" id="cd00051">
    <property type="entry name" value="EFh"/>
    <property type="match status" value="1"/>
</dbReference>
<dbReference type="PROSITE" id="PS00018">
    <property type="entry name" value="EF_HAND_1"/>
    <property type="match status" value="2"/>
</dbReference>
<evidence type="ECO:0000256" key="2">
    <source>
        <dbReference type="ARBA" id="ARBA00022837"/>
    </source>
</evidence>
<comment type="caution">
    <text evidence="8">The sequence shown here is derived from an EMBL/GenBank/DDBJ whole genome shotgun (WGS) entry which is preliminary data.</text>
</comment>
<dbReference type="Pfam" id="PF22725">
    <property type="entry name" value="GFO_IDH_MocA_C3"/>
    <property type="match status" value="1"/>
</dbReference>
<evidence type="ECO:0000256" key="6">
    <source>
        <dbReference type="ARBA" id="ARBA00049233"/>
    </source>
</evidence>
<dbReference type="EC" id="1.1.1.179" evidence="4"/>
<evidence type="ECO:0000259" key="7">
    <source>
        <dbReference type="PROSITE" id="PS50222"/>
    </source>
</evidence>
<evidence type="ECO:0000256" key="1">
    <source>
        <dbReference type="ARBA" id="ARBA00010928"/>
    </source>
</evidence>
<dbReference type="Pfam" id="PF13499">
    <property type="entry name" value="EF-hand_7"/>
    <property type="match status" value="1"/>
</dbReference>
<proteinExistence type="inferred from homology"/>